<feature type="active site" evidence="4">
    <location>
        <position position="334"/>
    </location>
</feature>
<dbReference type="PANTHER" id="PTHR12837">
    <property type="entry name" value="POLY ADP-RIBOSE GLYCOHYDROLASE"/>
    <property type="match status" value="1"/>
</dbReference>
<dbReference type="InterPro" id="IPR007724">
    <property type="entry name" value="Poly_GlycHdrlase"/>
</dbReference>
<dbReference type="EC" id="3.2.1.143" evidence="2"/>
<dbReference type="Proteomes" id="UP001181693">
    <property type="component" value="Unassembled WGS sequence"/>
</dbReference>
<evidence type="ECO:0000313" key="9">
    <source>
        <dbReference type="Proteomes" id="UP001181693"/>
    </source>
</evidence>
<dbReference type="GO" id="GO:0005737">
    <property type="term" value="C:cytoplasm"/>
    <property type="evidence" value="ECO:0007669"/>
    <property type="project" value="TreeGrafter"/>
</dbReference>
<proteinExistence type="inferred from homology"/>
<feature type="binding site" evidence="5">
    <location>
        <position position="333"/>
    </location>
    <ligand>
        <name>substrate</name>
    </ligand>
</feature>
<dbReference type="InterPro" id="IPR048362">
    <property type="entry name" value="PARG_helical"/>
</dbReference>
<feature type="domain" description="PARG catalytic Macro" evidence="6">
    <location>
        <begin position="285"/>
        <end position="487"/>
    </location>
</feature>
<gene>
    <name evidence="8" type="ORF">GDO54_004656</name>
</gene>
<dbReference type="PANTHER" id="PTHR12837:SF15">
    <property type="entry name" value="POLY(ADP-RIBOSE) GLYCOHYDROLASE"/>
    <property type="match status" value="1"/>
</dbReference>
<protein>
    <recommendedName>
        <fullName evidence="2">poly(ADP-ribose) glycohydrolase</fullName>
        <ecNumber evidence="2">3.2.1.143</ecNumber>
    </recommendedName>
</protein>
<dbReference type="GO" id="GO:0009225">
    <property type="term" value="P:nucleotide-sugar metabolic process"/>
    <property type="evidence" value="ECO:0007669"/>
    <property type="project" value="TreeGrafter"/>
</dbReference>
<evidence type="ECO:0000256" key="4">
    <source>
        <dbReference type="PIRSR" id="PIRSR607724-1"/>
    </source>
</evidence>
<dbReference type="GO" id="GO:0005634">
    <property type="term" value="C:nucleus"/>
    <property type="evidence" value="ECO:0007669"/>
    <property type="project" value="TreeGrafter"/>
</dbReference>
<dbReference type="EMBL" id="DYDO01000012">
    <property type="protein sequence ID" value="DBA15447.1"/>
    <property type="molecule type" value="Genomic_DNA"/>
</dbReference>
<dbReference type="AlphaFoldDB" id="A0AAV2ZNR5"/>
<comment type="caution">
    <text evidence="8">The sequence shown here is derived from an EMBL/GenBank/DDBJ whole genome shotgun (WGS) entry which is preliminary data.</text>
</comment>
<feature type="binding site" evidence="5">
    <location>
        <position position="319"/>
    </location>
    <ligand>
        <name>substrate</name>
    </ligand>
</feature>
<name>A0AAV2ZNR5_PYXAD</name>
<dbReference type="InterPro" id="IPR046372">
    <property type="entry name" value="PARG_cat_C"/>
</dbReference>
<dbReference type="GO" id="GO:0005975">
    <property type="term" value="P:carbohydrate metabolic process"/>
    <property type="evidence" value="ECO:0007669"/>
    <property type="project" value="InterPro"/>
</dbReference>
<evidence type="ECO:0000259" key="6">
    <source>
        <dbReference type="Pfam" id="PF05028"/>
    </source>
</evidence>
<accession>A0AAV2ZNR5</accession>
<dbReference type="GO" id="GO:0004649">
    <property type="term" value="F:poly(ADP-ribose) glycohydrolase activity"/>
    <property type="evidence" value="ECO:0007669"/>
    <property type="project" value="UniProtKB-EC"/>
</dbReference>
<evidence type="ECO:0000256" key="3">
    <source>
        <dbReference type="ARBA" id="ARBA00022801"/>
    </source>
</evidence>
<keyword evidence="9" id="KW-1185">Reference proteome</keyword>
<evidence type="ECO:0000259" key="7">
    <source>
        <dbReference type="Pfam" id="PF20811"/>
    </source>
</evidence>
<dbReference type="Pfam" id="PF20811">
    <property type="entry name" value="PARG_cat_N"/>
    <property type="match status" value="1"/>
</dbReference>
<dbReference type="GO" id="GO:0006282">
    <property type="term" value="P:regulation of DNA repair"/>
    <property type="evidence" value="ECO:0007669"/>
    <property type="project" value="InterPro"/>
</dbReference>
<sequence>MMRYIAPCGLAFFAILEVKRGCWKKFFDIQRVECTFSNVKDNQGPSAKYASSDITWLGTPLEEMNRMPMCQNYQPPLMPYPNHTITIRVDKLQENVVPIPYPASFIDTWDSTYVKMPSSKSNMYPVDDHNGVKALGSRWKIIESSLRSSITNPHDLKVMEEAESTHLFKSILPDMISLALKLPKLCTKPIPLLKKKMNHSITMSQEQISCLLANAFFCTFPRRNARLGKSEYSTYPDINFNRLFEGKNPRKAEKLKTLFCYFRRVTEKRPTGLVTFTRQSLDQFPEWEKSTKQLSRLHITCKGTIEGNGHGMLQVDFANRYVGGGVTGSGLVQEEIRFIINPELIASRLFTEELDANECLIIIGAEQYSEYKGYAETYKWDRVHEDPAPRDSWQRRSTEIVAIDAFHFRHYLDQFTPDKIKRELNKAYCGFFREGIEPENLSAVATGNWGCGAFGGDPRLKALIQLLAAAETGRDVVYFTFGDKELMHDVYRMYSFLHRKNKTVGEIYTILLNYYYEVCRNASTARPETKLYTFIHNSL</sequence>
<reference evidence="8" key="1">
    <citation type="thesis" date="2020" institute="ProQuest LLC" country="789 East Eisenhower Parkway, Ann Arbor, MI, USA">
        <title>Comparative Genomics and Chromosome Evolution.</title>
        <authorList>
            <person name="Mudd A.B."/>
        </authorList>
    </citation>
    <scope>NUCLEOTIDE SEQUENCE</scope>
    <source>
        <strain evidence="8">1538</strain>
        <tissue evidence="8">Blood</tissue>
    </source>
</reference>
<feature type="binding site" evidence="5">
    <location>
        <position position="374"/>
    </location>
    <ligand>
        <name>substrate</name>
    </ligand>
</feature>
<organism evidence="8 9">
    <name type="scientific">Pyxicephalus adspersus</name>
    <name type="common">African bullfrog</name>
    <dbReference type="NCBI Taxonomy" id="30357"/>
    <lineage>
        <taxon>Eukaryota</taxon>
        <taxon>Metazoa</taxon>
        <taxon>Chordata</taxon>
        <taxon>Craniata</taxon>
        <taxon>Vertebrata</taxon>
        <taxon>Euteleostomi</taxon>
        <taxon>Amphibia</taxon>
        <taxon>Batrachia</taxon>
        <taxon>Anura</taxon>
        <taxon>Neobatrachia</taxon>
        <taxon>Ranoidea</taxon>
        <taxon>Pyxicephalidae</taxon>
        <taxon>Pyxicephalinae</taxon>
        <taxon>Pyxicephalus</taxon>
    </lineage>
</organism>
<evidence type="ECO:0000313" key="8">
    <source>
        <dbReference type="EMBL" id="DBA15447.1"/>
    </source>
</evidence>
<feature type="active site" evidence="4">
    <location>
        <position position="316"/>
    </location>
</feature>
<keyword evidence="3" id="KW-0378">Hydrolase</keyword>
<comment type="similarity">
    <text evidence="1">Belongs to the poly(ADP-ribose) glycohydrolase family.</text>
</comment>
<dbReference type="Pfam" id="PF05028">
    <property type="entry name" value="PARG_cat_C"/>
    <property type="match status" value="1"/>
</dbReference>
<dbReference type="GO" id="GO:1990966">
    <property type="term" value="P:ATP generation from poly-ADP-D-ribose"/>
    <property type="evidence" value="ECO:0007669"/>
    <property type="project" value="TreeGrafter"/>
</dbReference>
<feature type="domain" description="PARG helical" evidence="7">
    <location>
        <begin position="159"/>
        <end position="278"/>
    </location>
</feature>
<feature type="active site" evidence="4">
    <location>
        <position position="335"/>
    </location>
</feature>
<evidence type="ECO:0000256" key="2">
    <source>
        <dbReference type="ARBA" id="ARBA00012255"/>
    </source>
</evidence>
<evidence type="ECO:0000256" key="5">
    <source>
        <dbReference type="PIRSR" id="PIRSR607724-2"/>
    </source>
</evidence>
<evidence type="ECO:0000256" key="1">
    <source>
        <dbReference type="ARBA" id="ARBA00009545"/>
    </source>
</evidence>